<evidence type="ECO:0000313" key="2">
    <source>
        <dbReference type="Proteomes" id="UP001381693"/>
    </source>
</evidence>
<organism evidence="1 2">
    <name type="scientific">Halocaridina rubra</name>
    <name type="common">Hawaiian red shrimp</name>
    <dbReference type="NCBI Taxonomy" id="373956"/>
    <lineage>
        <taxon>Eukaryota</taxon>
        <taxon>Metazoa</taxon>
        <taxon>Ecdysozoa</taxon>
        <taxon>Arthropoda</taxon>
        <taxon>Crustacea</taxon>
        <taxon>Multicrustacea</taxon>
        <taxon>Malacostraca</taxon>
        <taxon>Eumalacostraca</taxon>
        <taxon>Eucarida</taxon>
        <taxon>Decapoda</taxon>
        <taxon>Pleocyemata</taxon>
        <taxon>Caridea</taxon>
        <taxon>Atyoidea</taxon>
        <taxon>Atyidae</taxon>
        <taxon>Halocaridina</taxon>
    </lineage>
</organism>
<accession>A0AAN8ZX87</accession>
<dbReference type="Proteomes" id="UP001381693">
    <property type="component" value="Unassembled WGS sequence"/>
</dbReference>
<reference evidence="1 2" key="1">
    <citation type="submission" date="2023-11" db="EMBL/GenBank/DDBJ databases">
        <title>Halocaridina rubra genome assembly.</title>
        <authorList>
            <person name="Smith C."/>
        </authorList>
    </citation>
    <scope>NUCLEOTIDE SEQUENCE [LARGE SCALE GENOMIC DNA]</scope>
    <source>
        <strain evidence="1">EP-1</strain>
        <tissue evidence="1">Whole</tissue>
    </source>
</reference>
<sequence length="179" mass="20488">MTWKINGKERVYIPMSRIQEEHNLQLFSTNPTKPEIYLDMQKEIQLGWYDGSLKDFSENKDQELVPIEDQVLYNLTVTCKKTSKISCDIQAKPSNKTIKTYSLDELPRDISFAGASEDLYFVFYCCTTSTDADLPINNRSQITDSDTAHSVAGMGNCIRLKLMNDENNFLEHNGKISIE</sequence>
<keyword evidence="2" id="KW-1185">Reference proteome</keyword>
<protein>
    <submittedName>
        <fullName evidence="1">Uncharacterized protein</fullName>
    </submittedName>
</protein>
<name>A0AAN8ZX87_HALRR</name>
<gene>
    <name evidence="1" type="ORF">SK128_000101</name>
</gene>
<comment type="caution">
    <text evidence="1">The sequence shown here is derived from an EMBL/GenBank/DDBJ whole genome shotgun (WGS) entry which is preliminary data.</text>
</comment>
<dbReference type="AlphaFoldDB" id="A0AAN8ZX87"/>
<proteinExistence type="predicted"/>
<evidence type="ECO:0000313" key="1">
    <source>
        <dbReference type="EMBL" id="KAK7012355.1"/>
    </source>
</evidence>
<dbReference type="EMBL" id="JAXCGZ010023430">
    <property type="protein sequence ID" value="KAK7012355.1"/>
    <property type="molecule type" value="Genomic_DNA"/>
</dbReference>